<accession>A0ABW4KKA3</accession>
<dbReference type="InterPro" id="IPR016161">
    <property type="entry name" value="Ald_DH/histidinol_DH"/>
</dbReference>
<sequence length="46" mass="5156">MAGEESLDKGYFVQPTAFSAEDHMTIVREDIFGPVVACMLYKTIDE</sequence>
<reference evidence="3" key="1">
    <citation type="journal article" date="2019" name="Int. J. Syst. Evol. Microbiol.">
        <title>The Global Catalogue of Microorganisms (GCM) 10K type strain sequencing project: providing services to taxonomists for standard genome sequencing and annotation.</title>
        <authorList>
            <consortium name="The Broad Institute Genomics Platform"/>
            <consortium name="The Broad Institute Genome Sequencing Center for Infectious Disease"/>
            <person name="Wu L."/>
            <person name="Ma J."/>
        </authorList>
    </citation>
    <scope>NUCLEOTIDE SEQUENCE [LARGE SCALE GENOMIC DNA]</scope>
    <source>
        <strain evidence="3">CGMCC 1.12295</strain>
    </source>
</reference>
<dbReference type="RefSeq" id="WP_380775641.1">
    <property type="nucleotide sequence ID" value="NZ_JBHUEO010000080.1"/>
</dbReference>
<evidence type="ECO:0000259" key="1">
    <source>
        <dbReference type="Pfam" id="PF00171"/>
    </source>
</evidence>
<evidence type="ECO:0000313" key="3">
    <source>
        <dbReference type="Proteomes" id="UP001597301"/>
    </source>
</evidence>
<dbReference type="Pfam" id="PF00171">
    <property type="entry name" value="Aldedh"/>
    <property type="match status" value="1"/>
</dbReference>
<keyword evidence="3" id="KW-1185">Reference proteome</keyword>
<name>A0ABW4KKA3_9BACI</name>
<gene>
    <name evidence="2" type="ORF">ACFSCZ_17100</name>
</gene>
<evidence type="ECO:0000313" key="2">
    <source>
        <dbReference type="EMBL" id="MFD1708420.1"/>
    </source>
</evidence>
<comment type="caution">
    <text evidence="2">The sequence shown here is derived from an EMBL/GenBank/DDBJ whole genome shotgun (WGS) entry which is preliminary data.</text>
</comment>
<dbReference type="InterPro" id="IPR016163">
    <property type="entry name" value="Ald_DH_C"/>
</dbReference>
<protein>
    <submittedName>
        <fullName evidence="2">Aldehyde dehydrogenase family protein</fullName>
    </submittedName>
</protein>
<organism evidence="2 3">
    <name type="scientific">Siminovitchia sediminis</name>
    <dbReference type="NCBI Taxonomy" id="1274353"/>
    <lineage>
        <taxon>Bacteria</taxon>
        <taxon>Bacillati</taxon>
        <taxon>Bacillota</taxon>
        <taxon>Bacilli</taxon>
        <taxon>Bacillales</taxon>
        <taxon>Bacillaceae</taxon>
        <taxon>Siminovitchia</taxon>
    </lineage>
</organism>
<dbReference type="Gene3D" id="3.40.309.10">
    <property type="entry name" value="Aldehyde Dehydrogenase, Chain A, domain 2"/>
    <property type="match status" value="1"/>
</dbReference>
<dbReference type="Proteomes" id="UP001597301">
    <property type="component" value="Unassembled WGS sequence"/>
</dbReference>
<feature type="domain" description="Aldehyde dehydrogenase" evidence="1">
    <location>
        <begin position="4"/>
        <end position="46"/>
    </location>
</feature>
<dbReference type="InterPro" id="IPR015590">
    <property type="entry name" value="Aldehyde_DH_dom"/>
</dbReference>
<dbReference type="EMBL" id="JBHUEO010000080">
    <property type="protein sequence ID" value="MFD1708420.1"/>
    <property type="molecule type" value="Genomic_DNA"/>
</dbReference>
<proteinExistence type="predicted"/>
<dbReference type="SUPFAM" id="SSF53720">
    <property type="entry name" value="ALDH-like"/>
    <property type="match status" value="1"/>
</dbReference>